<keyword evidence="3" id="KW-1185">Reference proteome</keyword>
<evidence type="ECO:0000256" key="1">
    <source>
        <dbReference type="SAM" id="SignalP"/>
    </source>
</evidence>
<evidence type="ECO:0000313" key="2">
    <source>
        <dbReference type="EMBL" id="CZR56711.1"/>
    </source>
</evidence>
<feature type="signal peptide" evidence="1">
    <location>
        <begin position="1"/>
        <end position="19"/>
    </location>
</feature>
<dbReference type="EMBL" id="FJOG01000008">
    <property type="protein sequence ID" value="CZR56711.1"/>
    <property type="molecule type" value="Genomic_DNA"/>
</dbReference>
<dbReference type="OrthoDB" id="5230873at2759"/>
<reference evidence="2 3" key="1">
    <citation type="submission" date="2016-03" db="EMBL/GenBank/DDBJ databases">
        <authorList>
            <person name="Ploux O."/>
        </authorList>
    </citation>
    <scope>NUCLEOTIDE SEQUENCE [LARGE SCALE GENOMIC DNA]</scope>
    <source>
        <strain evidence="2 3">UAMH 11012</strain>
    </source>
</reference>
<dbReference type="AlphaFoldDB" id="A0A1L7WVC7"/>
<name>A0A1L7WVC7_9HELO</name>
<gene>
    <name evidence="2" type="ORF">PAC_06600</name>
</gene>
<accession>A0A1L7WVC7</accession>
<feature type="chain" id="PRO_5012363297" evidence="1">
    <location>
        <begin position="20"/>
        <end position="180"/>
    </location>
</feature>
<organism evidence="2 3">
    <name type="scientific">Phialocephala subalpina</name>
    <dbReference type="NCBI Taxonomy" id="576137"/>
    <lineage>
        <taxon>Eukaryota</taxon>
        <taxon>Fungi</taxon>
        <taxon>Dikarya</taxon>
        <taxon>Ascomycota</taxon>
        <taxon>Pezizomycotina</taxon>
        <taxon>Leotiomycetes</taxon>
        <taxon>Helotiales</taxon>
        <taxon>Mollisiaceae</taxon>
        <taxon>Phialocephala</taxon>
        <taxon>Phialocephala fortinii species complex</taxon>
    </lineage>
</organism>
<keyword evidence="1" id="KW-0732">Signal</keyword>
<evidence type="ECO:0000313" key="3">
    <source>
        <dbReference type="Proteomes" id="UP000184330"/>
    </source>
</evidence>
<proteinExistence type="predicted"/>
<sequence>MYLSKFLSVLPLLAGLCSAVPHHSKRAVTTGVQLYAYGTNISGLPLYYGVNDGLAYIGDNPPSTYSNLTWDIDSTGSLPWNATISNSSQVGTFYIVTTTSSYEQAGFISKNQTTNITDAATTGFAMFGGQVVYIDDSEYEAQFWAETTSTTGVWSLKWNTDGTSEDNSTPVVIKKTAPSS</sequence>
<dbReference type="Proteomes" id="UP000184330">
    <property type="component" value="Unassembled WGS sequence"/>
</dbReference>
<protein>
    <submittedName>
        <fullName evidence="2">Uncharacterized protein</fullName>
    </submittedName>
</protein>